<name>A0AA35PMS4_9SAUR</name>
<organism evidence="2 3">
    <name type="scientific">Podarcis lilfordi</name>
    <name type="common">Lilford's wall lizard</name>
    <dbReference type="NCBI Taxonomy" id="74358"/>
    <lineage>
        <taxon>Eukaryota</taxon>
        <taxon>Metazoa</taxon>
        <taxon>Chordata</taxon>
        <taxon>Craniata</taxon>
        <taxon>Vertebrata</taxon>
        <taxon>Euteleostomi</taxon>
        <taxon>Lepidosauria</taxon>
        <taxon>Squamata</taxon>
        <taxon>Bifurcata</taxon>
        <taxon>Unidentata</taxon>
        <taxon>Episquamata</taxon>
        <taxon>Laterata</taxon>
        <taxon>Lacertibaenia</taxon>
        <taxon>Lacertidae</taxon>
        <taxon>Podarcis</taxon>
    </lineage>
</organism>
<evidence type="ECO:0000256" key="1">
    <source>
        <dbReference type="SAM" id="MobiDB-lite"/>
    </source>
</evidence>
<protein>
    <submittedName>
        <fullName evidence="2">Uncharacterized protein</fullName>
    </submittedName>
</protein>
<evidence type="ECO:0000313" key="3">
    <source>
        <dbReference type="Proteomes" id="UP001178461"/>
    </source>
</evidence>
<dbReference type="Proteomes" id="UP001178461">
    <property type="component" value="Chromosome Z"/>
</dbReference>
<evidence type="ECO:0000313" key="2">
    <source>
        <dbReference type="EMBL" id="CAI5793839.1"/>
    </source>
</evidence>
<dbReference type="EMBL" id="OX395140">
    <property type="protein sequence ID" value="CAI5793839.1"/>
    <property type="molecule type" value="Genomic_DNA"/>
</dbReference>
<gene>
    <name evidence="2" type="ORF">PODLI_1B037500</name>
</gene>
<dbReference type="AlphaFoldDB" id="A0AA35PMS4"/>
<feature type="region of interest" description="Disordered" evidence="1">
    <location>
        <begin position="1"/>
        <end position="23"/>
    </location>
</feature>
<accession>A0AA35PMS4</accession>
<reference evidence="2" key="1">
    <citation type="submission" date="2022-12" db="EMBL/GenBank/DDBJ databases">
        <authorList>
            <person name="Alioto T."/>
            <person name="Alioto T."/>
            <person name="Gomez Garrido J."/>
        </authorList>
    </citation>
    <scope>NUCLEOTIDE SEQUENCE</scope>
</reference>
<feature type="compositionally biased region" description="Polar residues" evidence="1">
    <location>
        <begin position="7"/>
        <end position="23"/>
    </location>
</feature>
<sequence length="52" mass="5791">MMRDNLSCKQNPQSLVSGTEGSQTRIACQPQHDQICRHGRQPLAVPVSIFIL</sequence>
<proteinExistence type="predicted"/>
<keyword evidence="3" id="KW-1185">Reference proteome</keyword>